<dbReference type="SUPFAM" id="SSF47005">
    <property type="entry name" value="Peripheral subunit-binding domain of 2-oxo acid dehydrogenase complex"/>
    <property type="match status" value="1"/>
</dbReference>
<evidence type="ECO:0000259" key="11">
    <source>
        <dbReference type="PROSITE" id="PS50968"/>
    </source>
</evidence>
<keyword evidence="13" id="KW-0670">Pyruvate</keyword>
<comment type="similarity">
    <text evidence="2 9">Belongs to the 2-oxoacid dehydrogenase family.</text>
</comment>
<evidence type="ECO:0000256" key="9">
    <source>
        <dbReference type="RuleBase" id="RU003423"/>
    </source>
</evidence>
<dbReference type="Gene3D" id="2.40.50.100">
    <property type="match status" value="1"/>
</dbReference>
<evidence type="ECO:0000313" key="13">
    <source>
        <dbReference type="EMBL" id="SHO47762.1"/>
    </source>
</evidence>
<keyword evidence="4 9" id="KW-0808">Transferase</keyword>
<dbReference type="PROSITE" id="PS50968">
    <property type="entry name" value="BIOTINYL_LIPOYL"/>
    <property type="match status" value="1"/>
</dbReference>
<comment type="catalytic activity">
    <reaction evidence="8">
        <text>N(6)-[(R)-dihydrolipoyl]-L-lysyl-[protein] + acetyl-CoA = N(6)-[(R)-S(8)-acetyldihydrolipoyl]-L-lysyl-[protein] + CoA</text>
        <dbReference type="Rhea" id="RHEA:17017"/>
        <dbReference type="Rhea" id="RHEA-COMP:10475"/>
        <dbReference type="Rhea" id="RHEA-COMP:10478"/>
        <dbReference type="ChEBI" id="CHEBI:57287"/>
        <dbReference type="ChEBI" id="CHEBI:57288"/>
        <dbReference type="ChEBI" id="CHEBI:83100"/>
        <dbReference type="ChEBI" id="CHEBI:83111"/>
        <dbReference type="EC" id="2.3.1.12"/>
    </reaction>
</comment>
<dbReference type="PANTHER" id="PTHR43178">
    <property type="entry name" value="DIHYDROLIPOAMIDE ACETYLTRANSFERASE COMPONENT OF PYRUVATE DEHYDROGENASE COMPLEX"/>
    <property type="match status" value="1"/>
</dbReference>
<gene>
    <name evidence="13" type="ORF">SAMN02745220_01955</name>
</gene>
<evidence type="ECO:0000256" key="3">
    <source>
        <dbReference type="ARBA" id="ARBA00011484"/>
    </source>
</evidence>
<keyword evidence="5 9" id="KW-0450">Lipoyl</keyword>
<keyword evidence="14" id="KW-1185">Reference proteome</keyword>
<dbReference type="GO" id="GO:0004742">
    <property type="term" value="F:dihydrolipoyllysine-residue acetyltransferase activity"/>
    <property type="evidence" value="ECO:0007669"/>
    <property type="project" value="UniProtKB-EC"/>
</dbReference>
<dbReference type="CDD" id="cd06849">
    <property type="entry name" value="lipoyl_domain"/>
    <property type="match status" value="1"/>
</dbReference>
<evidence type="ECO:0000256" key="1">
    <source>
        <dbReference type="ARBA" id="ARBA00001938"/>
    </source>
</evidence>
<name>A0A1M7Y5M6_9BACT</name>
<keyword evidence="6 9" id="KW-0012">Acyltransferase</keyword>
<proteinExistence type="inferred from homology"/>
<comment type="subunit">
    <text evidence="3">Forms a 24-polypeptide structural core with octahedral symmetry.</text>
</comment>
<dbReference type="GO" id="GO:0005737">
    <property type="term" value="C:cytoplasm"/>
    <property type="evidence" value="ECO:0007669"/>
    <property type="project" value="TreeGrafter"/>
</dbReference>
<dbReference type="GO" id="GO:0031405">
    <property type="term" value="F:lipoic acid binding"/>
    <property type="evidence" value="ECO:0007669"/>
    <property type="project" value="TreeGrafter"/>
</dbReference>
<dbReference type="InterPro" id="IPR000089">
    <property type="entry name" value="Biotin_lipoyl"/>
</dbReference>
<sequence>MATSFRLPDLGEGVHEAEILAVAVTVGQSVKEGEPLLEVETDKAAVEIPSPVTGLIREIHVQPGDIAKVGDVLISFTVEEKLQETKPSRQEAAQPDSAPEPAVSTPTKAPAVDKKRPVPASPSTRRLARELGVDLHLVTPTGSSGLVTKEDVQRFAESPALKAEPQLKRSEVSESYPPIVQAHTDIAPLPDFSQFGEVERLPFRSIRRATANRMSASWSQIPHVNCQDMVDITMLEEFRQRHKKEIAAIGGRLTMTVFALKAVATALKNYPQFNASLDLANQEIIIKKYFHIGVAVDTEHGLMVPVIRDVDRKSIKELAVELHEAISRARERKVNREELLGGSFTITNAGAIGGSHFSAIINHPEIAILGLGQGRMQPAVLTDKEGNHTIVPRLMMPIVLCFDHRVADGADAIRFLQVIINGLKDPDELLITMI</sequence>
<dbReference type="SUPFAM" id="SSF51230">
    <property type="entry name" value="Single hybrid motif"/>
    <property type="match status" value="1"/>
</dbReference>
<dbReference type="Gene3D" id="4.10.320.10">
    <property type="entry name" value="E3-binding domain"/>
    <property type="match status" value="1"/>
</dbReference>
<feature type="region of interest" description="Disordered" evidence="10">
    <location>
        <begin position="83"/>
        <end position="126"/>
    </location>
</feature>
<dbReference type="PANTHER" id="PTHR43178:SF2">
    <property type="entry name" value="DIHYDROLIPOYLLYSINE-RESIDUE ACETYLTRANSFERASE COMPONENT OF PYRUVATE DEHYDROGENASE COMPLEX"/>
    <property type="match status" value="1"/>
</dbReference>
<dbReference type="PROSITE" id="PS51826">
    <property type="entry name" value="PSBD"/>
    <property type="match status" value="1"/>
</dbReference>
<dbReference type="Pfam" id="PF02817">
    <property type="entry name" value="E3_binding"/>
    <property type="match status" value="1"/>
</dbReference>
<dbReference type="EMBL" id="FRFE01000008">
    <property type="protein sequence ID" value="SHO47762.1"/>
    <property type="molecule type" value="Genomic_DNA"/>
</dbReference>
<dbReference type="InterPro" id="IPR011053">
    <property type="entry name" value="Single_hybrid_motif"/>
</dbReference>
<evidence type="ECO:0000256" key="4">
    <source>
        <dbReference type="ARBA" id="ARBA00022679"/>
    </source>
</evidence>
<dbReference type="Pfam" id="PF00364">
    <property type="entry name" value="Biotin_lipoyl"/>
    <property type="match status" value="1"/>
</dbReference>
<dbReference type="InterPro" id="IPR003016">
    <property type="entry name" value="2-oxoA_DH_lipoyl-BS"/>
</dbReference>
<dbReference type="STRING" id="1121416.SAMN02745220_01955"/>
<dbReference type="Gene3D" id="3.30.559.10">
    <property type="entry name" value="Chloramphenicol acetyltransferase-like domain"/>
    <property type="match status" value="1"/>
</dbReference>
<dbReference type="FunFam" id="3.30.559.10:FF:000007">
    <property type="entry name" value="Dihydrolipoamide acetyltransferase component of pyruvate dehydrogenase complex"/>
    <property type="match status" value="1"/>
</dbReference>
<dbReference type="InterPro" id="IPR001078">
    <property type="entry name" value="2-oxoacid_DH_actylTfrase"/>
</dbReference>
<evidence type="ECO:0000256" key="2">
    <source>
        <dbReference type="ARBA" id="ARBA00007317"/>
    </source>
</evidence>
<dbReference type="Proteomes" id="UP000184603">
    <property type="component" value="Unassembled WGS sequence"/>
</dbReference>
<dbReference type="OrthoDB" id="9805770at2"/>
<dbReference type="PROSITE" id="PS00189">
    <property type="entry name" value="LIPOYL"/>
    <property type="match status" value="1"/>
</dbReference>
<dbReference type="RefSeq" id="WP_073613267.1">
    <property type="nucleotide sequence ID" value="NZ_FRFE01000008.1"/>
</dbReference>
<dbReference type="InterPro" id="IPR050743">
    <property type="entry name" value="2-oxoacid_DH_E2_comp"/>
</dbReference>
<evidence type="ECO:0000256" key="5">
    <source>
        <dbReference type="ARBA" id="ARBA00022823"/>
    </source>
</evidence>
<evidence type="ECO:0000256" key="8">
    <source>
        <dbReference type="ARBA" id="ARBA00048370"/>
    </source>
</evidence>
<dbReference type="GO" id="GO:0006086">
    <property type="term" value="P:pyruvate decarboxylation to acetyl-CoA"/>
    <property type="evidence" value="ECO:0007669"/>
    <property type="project" value="TreeGrafter"/>
</dbReference>
<evidence type="ECO:0000256" key="6">
    <source>
        <dbReference type="ARBA" id="ARBA00023315"/>
    </source>
</evidence>
<dbReference type="EC" id="2.3.1.-" evidence="9"/>
<accession>A0A1M7Y5M6</accession>
<feature type="domain" description="Lipoyl-binding" evidence="11">
    <location>
        <begin position="2"/>
        <end position="77"/>
    </location>
</feature>
<evidence type="ECO:0000256" key="10">
    <source>
        <dbReference type="SAM" id="MobiDB-lite"/>
    </source>
</evidence>
<reference evidence="13 14" key="1">
    <citation type="submission" date="2016-12" db="EMBL/GenBank/DDBJ databases">
        <authorList>
            <person name="Song W.-J."/>
            <person name="Kurnit D.M."/>
        </authorList>
    </citation>
    <scope>NUCLEOTIDE SEQUENCE [LARGE SCALE GENOMIC DNA]</scope>
    <source>
        <strain evidence="13 14">DSM 18488</strain>
    </source>
</reference>
<evidence type="ECO:0000313" key="14">
    <source>
        <dbReference type="Proteomes" id="UP000184603"/>
    </source>
</evidence>
<evidence type="ECO:0000259" key="12">
    <source>
        <dbReference type="PROSITE" id="PS51826"/>
    </source>
</evidence>
<evidence type="ECO:0000256" key="7">
    <source>
        <dbReference type="ARBA" id="ARBA00025211"/>
    </source>
</evidence>
<comment type="function">
    <text evidence="7">The pyruvate dehydrogenase complex catalyzes the overall conversion of pyruvate to acetyl-CoA and CO(2). It contains multiple copies of three enzymatic components: pyruvate dehydrogenase (E1), dihydrolipoamide acetyltransferase (E2) and lipoamide dehydrogenase (E3).</text>
</comment>
<dbReference type="InterPro" id="IPR036625">
    <property type="entry name" value="E3-bd_dom_sf"/>
</dbReference>
<dbReference type="SUPFAM" id="SSF52777">
    <property type="entry name" value="CoA-dependent acyltransferases"/>
    <property type="match status" value="1"/>
</dbReference>
<dbReference type="AlphaFoldDB" id="A0A1M7Y5M6"/>
<organism evidence="13 14">
    <name type="scientific">Desulfopila aestuarii DSM 18488</name>
    <dbReference type="NCBI Taxonomy" id="1121416"/>
    <lineage>
        <taxon>Bacteria</taxon>
        <taxon>Pseudomonadati</taxon>
        <taxon>Thermodesulfobacteriota</taxon>
        <taxon>Desulfobulbia</taxon>
        <taxon>Desulfobulbales</taxon>
        <taxon>Desulfocapsaceae</taxon>
        <taxon>Desulfopila</taxon>
    </lineage>
</organism>
<protein>
    <recommendedName>
        <fullName evidence="9">Dihydrolipoamide acetyltransferase component of pyruvate dehydrogenase complex</fullName>
        <ecNumber evidence="9">2.3.1.-</ecNumber>
    </recommendedName>
</protein>
<dbReference type="InterPro" id="IPR023213">
    <property type="entry name" value="CAT-like_dom_sf"/>
</dbReference>
<dbReference type="InterPro" id="IPR004167">
    <property type="entry name" value="PSBD"/>
</dbReference>
<dbReference type="Pfam" id="PF00198">
    <property type="entry name" value="2-oxoacid_dh"/>
    <property type="match status" value="1"/>
</dbReference>
<comment type="cofactor">
    <cofactor evidence="1 9">
        <name>(R)-lipoate</name>
        <dbReference type="ChEBI" id="CHEBI:83088"/>
    </cofactor>
</comment>
<feature type="domain" description="Peripheral subunit-binding (PSBD)" evidence="12">
    <location>
        <begin position="119"/>
        <end position="156"/>
    </location>
</feature>